<evidence type="ECO:0000313" key="1">
    <source>
        <dbReference type="EMBL" id="CAK1540971.1"/>
    </source>
</evidence>
<proteinExistence type="predicted"/>
<protein>
    <recommendedName>
        <fullName evidence="3">PHD-type domain-containing protein</fullName>
    </recommendedName>
</protein>
<comment type="caution">
    <text evidence="1">The sequence shown here is derived from an EMBL/GenBank/DDBJ whole genome shotgun (WGS) entry which is preliminary data.</text>
</comment>
<organism evidence="1 2">
    <name type="scientific">Leptosia nina</name>
    <dbReference type="NCBI Taxonomy" id="320188"/>
    <lineage>
        <taxon>Eukaryota</taxon>
        <taxon>Metazoa</taxon>
        <taxon>Ecdysozoa</taxon>
        <taxon>Arthropoda</taxon>
        <taxon>Hexapoda</taxon>
        <taxon>Insecta</taxon>
        <taxon>Pterygota</taxon>
        <taxon>Neoptera</taxon>
        <taxon>Endopterygota</taxon>
        <taxon>Lepidoptera</taxon>
        <taxon>Glossata</taxon>
        <taxon>Ditrysia</taxon>
        <taxon>Papilionoidea</taxon>
        <taxon>Pieridae</taxon>
        <taxon>Pierinae</taxon>
        <taxon>Leptosia</taxon>
    </lineage>
</organism>
<sequence>MKKSIKVKNPCKICFEAVNKKKGLQCQGACQKWAHYKCLNYSPGKIEDIKAGLVRITCPCPDCVASEAKCPNRPQTCSSSAGPVKPIPFYLSQPCRQMPPCQSRIQIPVHISPKCSNVSLPRTRGSYPQVFTACPPTYCSKQTSPNMTPQASQCNLKYPNRRSQSTSAMIPNMSSSGSGIHLKCVPRRTSSCDSKLSARPNPKELICSLDEMCKTVGELTIQLRSLMCKMIEANSCQG</sequence>
<dbReference type="AlphaFoldDB" id="A0AAV1IV06"/>
<dbReference type="EMBL" id="CAVLEF010000002">
    <property type="protein sequence ID" value="CAK1540971.1"/>
    <property type="molecule type" value="Genomic_DNA"/>
</dbReference>
<dbReference type="InterPro" id="IPR013083">
    <property type="entry name" value="Znf_RING/FYVE/PHD"/>
</dbReference>
<gene>
    <name evidence="1" type="ORF">LNINA_LOCUS989</name>
</gene>
<accession>A0AAV1IV06</accession>
<keyword evidence="2" id="KW-1185">Reference proteome</keyword>
<evidence type="ECO:0008006" key="3">
    <source>
        <dbReference type="Google" id="ProtNLM"/>
    </source>
</evidence>
<evidence type="ECO:0000313" key="2">
    <source>
        <dbReference type="Proteomes" id="UP001497472"/>
    </source>
</evidence>
<dbReference type="SUPFAM" id="SSF57903">
    <property type="entry name" value="FYVE/PHD zinc finger"/>
    <property type="match status" value="1"/>
</dbReference>
<name>A0AAV1IV06_9NEOP</name>
<dbReference type="Gene3D" id="3.30.40.10">
    <property type="entry name" value="Zinc/RING finger domain, C3HC4 (zinc finger)"/>
    <property type="match status" value="1"/>
</dbReference>
<reference evidence="1 2" key="1">
    <citation type="submission" date="2023-11" db="EMBL/GenBank/DDBJ databases">
        <authorList>
            <person name="Okamura Y."/>
        </authorList>
    </citation>
    <scope>NUCLEOTIDE SEQUENCE [LARGE SCALE GENOMIC DNA]</scope>
</reference>
<dbReference type="InterPro" id="IPR011011">
    <property type="entry name" value="Znf_FYVE_PHD"/>
</dbReference>
<dbReference type="Proteomes" id="UP001497472">
    <property type="component" value="Unassembled WGS sequence"/>
</dbReference>